<evidence type="ECO:0000313" key="1">
    <source>
        <dbReference type="EMBL" id="GGZ41930.1"/>
    </source>
</evidence>
<comment type="caution">
    <text evidence="1">The sequence shown here is derived from an EMBL/GenBank/DDBJ whole genome shotgun (WGS) entry which is preliminary data.</text>
</comment>
<organism evidence="1 2">
    <name type="scientific">Streptomyces rubiginosohelvolus</name>
    <dbReference type="NCBI Taxonomy" id="67362"/>
    <lineage>
        <taxon>Bacteria</taxon>
        <taxon>Bacillati</taxon>
        <taxon>Actinomycetota</taxon>
        <taxon>Actinomycetes</taxon>
        <taxon>Kitasatosporales</taxon>
        <taxon>Streptomycetaceae</taxon>
        <taxon>Streptomyces</taxon>
    </lineage>
</organism>
<name>A0ABQ3BF11_9ACTN</name>
<proteinExistence type="predicted"/>
<accession>A0ABQ3BF11</accession>
<dbReference type="Proteomes" id="UP000624183">
    <property type="component" value="Unassembled WGS sequence"/>
</dbReference>
<dbReference type="EMBL" id="BMUW01000002">
    <property type="protein sequence ID" value="GGZ41930.1"/>
    <property type="molecule type" value="Genomic_DNA"/>
</dbReference>
<evidence type="ECO:0000313" key="2">
    <source>
        <dbReference type="Proteomes" id="UP000624183"/>
    </source>
</evidence>
<reference evidence="2" key="1">
    <citation type="journal article" date="2019" name="Int. J. Syst. Evol. Microbiol.">
        <title>The Global Catalogue of Microorganisms (GCM) 10K type strain sequencing project: providing services to taxonomists for standard genome sequencing and annotation.</title>
        <authorList>
            <consortium name="The Broad Institute Genomics Platform"/>
            <consortium name="The Broad Institute Genome Sequencing Center for Infectious Disease"/>
            <person name="Wu L."/>
            <person name="Ma J."/>
        </authorList>
    </citation>
    <scope>NUCLEOTIDE SEQUENCE [LARGE SCALE GENOMIC DNA]</scope>
    <source>
        <strain evidence="2">JCM 4602</strain>
    </source>
</reference>
<protein>
    <submittedName>
        <fullName evidence="1">Uncharacterized protein</fullName>
    </submittedName>
</protein>
<keyword evidence="2" id="KW-1185">Reference proteome</keyword>
<gene>
    <name evidence="1" type="ORF">GCM10010328_14740</name>
</gene>
<sequence>MQRTVPPFGFTVAVVSESPPGRTAFTSAGSTAIPHSDAGTVYAFFGGPSPAHADNVAARAMAADTETAVPMNR</sequence>